<feature type="transmembrane region" description="Helical" evidence="2">
    <location>
        <begin position="528"/>
        <end position="547"/>
    </location>
</feature>
<keyword evidence="2" id="KW-1133">Transmembrane helix</keyword>
<feature type="compositionally biased region" description="Polar residues" evidence="1">
    <location>
        <begin position="486"/>
        <end position="495"/>
    </location>
</feature>
<evidence type="ECO:0000313" key="4">
    <source>
        <dbReference type="EMBL" id="KAK9725672.1"/>
    </source>
</evidence>
<feature type="compositionally biased region" description="Low complexity" evidence="1">
    <location>
        <begin position="312"/>
        <end position="334"/>
    </location>
</feature>
<dbReference type="EMBL" id="JBDFQZ010000005">
    <property type="protein sequence ID" value="KAK9725672.1"/>
    <property type="molecule type" value="Genomic_DNA"/>
</dbReference>
<evidence type="ECO:0000313" key="5">
    <source>
        <dbReference type="Proteomes" id="UP001443914"/>
    </source>
</evidence>
<feature type="domain" description="TORTIFOLIA1/SINE1-2 N-terminal" evidence="3">
    <location>
        <begin position="19"/>
        <end position="289"/>
    </location>
</feature>
<dbReference type="SUPFAM" id="SSF48371">
    <property type="entry name" value="ARM repeat"/>
    <property type="match status" value="1"/>
</dbReference>
<gene>
    <name evidence="4" type="ORF">RND81_05G161500</name>
</gene>
<dbReference type="EMBL" id="JBDFQZ010000005">
    <property type="protein sequence ID" value="KAK9725671.1"/>
    <property type="molecule type" value="Genomic_DNA"/>
</dbReference>
<proteinExistence type="predicted"/>
<dbReference type="InterPro" id="IPR057600">
    <property type="entry name" value="TORTIFOLIA1/SINE1-2_N"/>
</dbReference>
<keyword evidence="2" id="KW-0472">Membrane</keyword>
<keyword evidence="5" id="KW-1185">Reference proteome</keyword>
<dbReference type="Gene3D" id="1.25.10.10">
    <property type="entry name" value="Leucine-rich Repeat Variant"/>
    <property type="match status" value="1"/>
</dbReference>
<feature type="region of interest" description="Disordered" evidence="1">
    <location>
        <begin position="469"/>
        <end position="495"/>
    </location>
</feature>
<feature type="region of interest" description="Disordered" evidence="1">
    <location>
        <begin position="312"/>
        <end position="340"/>
    </location>
</feature>
<sequence length="558" mass="61018">MGMNLCPTLSQEFANLGKDAESTKSAMKALTLCLKDLDSKAIPLFLAKVSETEKVVPLFGEHTISLYEVVARLHGPKILSHLDDIMSTIIKTLTTSGGSFSLQQACSKVVSAIARYGIEPTTPEDEKRHIIHALCKPLSDSLLCSQESLSCGASLCLKALVECDNWRFASDEMVNEVCLKLTGALKDIPSQTNFHMGLVMSLVKKNSFVVEAYARLLVNAGLHILNCGLTEKNSQKRLTAIKMLQSLMKCLDIRSIFSELEKIIVELEKCLSDQIPCVKEAAFEALETAKWYLADKGSTVIDTGSNFGRSCNSRSRNLSRSGSRSSLSETRSASPVTGSPMSQTLDSFAIYESYMDSPISTCQGLCNVNYGRKNVNRKLWSGNGCSEASLKDGLFSGLACEGSNSHVSSKHDEKSGIRSGCACEFPVFGSGSQANRGPRSRTPRPQDDDEDSDYLENRVTQQWSPVAKYDEPGCINQDGVEESTSDSESVASTKDVTTTDYASHNKLHRCGNHSVQVANSSRWKFANLFKFVFLLIFVALAAVFWLGNQDRGHILVPT</sequence>
<dbReference type="Proteomes" id="UP001443914">
    <property type="component" value="Unassembled WGS sequence"/>
</dbReference>
<keyword evidence="2" id="KW-0812">Transmembrane</keyword>
<name>A0AAW1KTL6_SAPOF</name>
<dbReference type="InterPro" id="IPR033337">
    <property type="entry name" value="TORTIFOLIA1/SINE1-2"/>
</dbReference>
<protein>
    <recommendedName>
        <fullName evidence="3">TORTIFOLIA1/SINE1-2 N-terminal domain-containing protein</fullName>
    </recommendedName>
</protein>
<dbReference type="PANTHER" id="PTHR31355:SF4">
    <property type="entry name" value="TOG DOMAIN-CONTAINING PROTEIN"/>
    <property type="match status" value="1"/>
</dbReference>
<evidence type="ECO:0000259" key="3">
    <source>
        <dbReference type="Pfam" id="PF24714"/>
    </source>
</evidence>
<feature type="region of interest" description="Disordered" evidence="1">
    <location>
        <begin position="432"/>
        <end position="454"/>
    </location>
</feature>
<evidence type="ECO:0000256" key="2">
    <source>
        <dbReference type="SAM" id="Phobius"/>
    </source>
</evidence>
<dbReference type="GO" id="GO:0005874">
    <property type="term" value="C:microtubule"/>
    <property type="evidence" value="ECO:0007669"/>
    <property type="project" value="InterPro"/>
</dbReference>
<dbReference type="GO" id="GO:0008017">
    <property type="term" value="F:microtubule binding"/>
    <property type="evidence" value="ECO:0007669"/>
    <property type="project" value="InterPro"/>
</dbReference>
<accession>A0AAW1KTL6</accession>
<reference evidence="4 5" key="1">
    <citation type="submission" date="2024-03" db="EMBL/GenBank/DDBJ databases">
        <title>WGS assembly of Saponaria officinalis var. Norfolk2.</title>
        <authorList>
            <person name="Jenkins J."/>
            <person name="Shu S."/>
            <person name="Grimwood J."/>
            <person name="Barry K."/>
            <person name="Goodstein D."/>
            <person name="Schmutz J."/>
            <person name="Leebens-Mack J."/>
            <person name="Osbourn A."/>
        </authorList>
    </citation>
    <scope>NUCLEOTIDE SEQUENCE [LARGE SCALE GENOMIC DNA]</scope>
    <source>
        <strain evidence="5">cv. Norfolk2</strain>
        <strain evidence="4">JIC</strain>
        <tissue evidence="4">Leaf</tissue>
    </source>
</reference>
<dbReference type="InterPro" id="IPR011989">
    <property type="entry name" value="ARM-like"/>
</dbReference>
<evidence type="ECO:0000256" key="1">
    <source>
        <dbReference type="SAM" id="MobiDB-lite"/>
    </source>
</evidence>
<dbReference type="InterPro" id="IPR016024">
    <property type="entry name" value="ARM-type_fold"/>
</dbReference>
<organism evidence="4 5">
    <name type="scientific">Saponaria officinalis</name>
    <name type="common">Common soapwort</name>
    <name type="synonym">Lychnis saponaria</name>
    <dbReference type="NCBI Taxonomy" id="3572"/>
    <lineage>
        <taxon>Eukaryota</taxon>
        <taxon>Viridiplantae</taxon>
        <taxon>Streptophyta</taxon>
        <taxon>Embryophyta</taxon>
        <taxon>Tracheophyta</taxon>
        <taxon>Spermatophyta</taxon>
        <taxon>Magnoliopsida</taxon>
        <taxon>eudicotyledons</taxon>
        <taxon>Gunneridae</taxon>
        <taxon>Pentapetalae</taxon>
        <taxon>Caryophyllales</taxon>
        <taxon>Caryophyllaceae</taxon>
        <taxon>Caryophylleae</taxon>
        <taxon>Saponaria</taxon>
    </lineage>
</organism>
<comment type="caution">
    <text evidence="4">The sequence shown here is derived from an EMBL/GenBank/DDBJ whole genome shotgun (WGS) entry which is preliminary data.</text>
</comment>
<dbReference type="AlphaFoldDB" id="A0AAW1KTL6"/>
<dbReference type="Pfam" id="PF24714">
    <property type="entry name" value="TOR1L1_N"/>
    <property type="match status" value="1"/>
</dbReference>
<dbReference type="PANTHER" id="PTHR31355">
    <property type="entry name" value="MICROTUBULE-ASSOCIATED PROTEIN TORTIFOLIA1"/>
    <property type="match status" value="1"/>
</dbReference>